<evidence type="ECO:0000313" key="2">
    <source>
        <dbReference type="Proteomes" id="UP000027135"/>
    </source>
</evidence>
<organism evidence="1 2">
    <name type="scientific">Zootermopsis nevadensis</name>
    <name type="common">Dampwood termite</name>
    <dbReference type="NCBI Taxonomy" id="136037"/>
    <lineage>
        <taxon>Eukaryota</taxon>
        <taxon>Metazoa</taxon>
        <taxon>Ecdysozoa</taxon>
        <taxon>Arthropoda</taxon>
        <taxon>Hexapoda</taxon>
        <taxon>Insecta</taxon>
        <taxon>Pterygota</taxon>
        <taxon>Neoptera</taxon>
        <taxon>Polyneoptera</taxon>
        <taxon>Dictyoptera</taxon>
        <taxon>Blattodea</taxon>
        <taxon>Blattoidea</taxon>
        <taxon>Termitoidae</taxon>
        <taxon>Termopsidae</taxon>
        <taxon>Zootermopsis</taxon>
    </lineage>
</organism>
<keyword evidence="2" id="KW-1185">Reference proteome</keyword>
<sequence length="43" mass="5055">MQDWMQQHEAYTVVRVPPVFGHPILSMFCPLQLLPFTVLENQL</sequence>
<reference evidence="1 2" key="1">
    <citation type="journal article" date="2014" name="Nat. Commun.">
        <title>Molecular traces of alternative social organization in a termite genome.</title>
        <authorList>
            <person name="Terrapon N."/>
            <person name="Li C."/>
            <person name="Robertson H.M."/>
            <person name="Ji L."/>
            <person name="Meng X."/>
            <person name="Booth W."/>
            <person name="Chen Z."/>
            <person name="Childers C.P."/>
            <person name="Glastad K.M."/>
            <person name="Gokhale K."/>
            <person name="Gowin J."/>
            <person name="Gronenberg W."/>
            <person name="Hermansen R.A."/>
            <person name="Hu H."/>
            <person name="Hunt B.G."/>
            <person name="Huylmans A.K."/>
            <person name="Khalil S.M."/>
            <person name="Mitchell R.D."/>
            <person name="Munoz-Torres M.C."/>
            <person name="Mustard J.A."/>
            <person name="Pan H."/>
            <person name="Reese J.T."/>
            <person name="Scharf M.E."/>
            <person name="Sun F."/>
            <person name="Vogel H."/>
            <person name="Xiao J."/>
            <person name="Yang W."/>
            <person name="Yang Z."/>
            <person name="Yang Z."/>
            <person name="Zhou J."/>
            <person name="Zhu J."/>
            <person name="Brent C.S."/>
            <person name="Elsik C.G."/>
            <person name="Goodisman M.A."/>
            <person name="Liberles D.A."/>
            <person name="Roe R.M."/>
            <person name="Vargo E.L."/>
            <person name="Vilcinskas A."/>
            <person name="Wang J."/>
            <person name="Bornberg-Bauer E."/>
            <person name="Korb J."/>
            <person name="Zhang G."/>
            <person name="Liebig J."/>
        </authorList>
    </citation>
    <scope>NUCLEOTIDE SEQUENCE [LARGE SCALE GENOMIC DNA]</scope>
    <source>
        <tissue evidence="1">Whole organism</tissue>
    </source>
</reference>
<dbReference type="Proteomes" id="UP000027135">
    <property type="component" value="Unassembled WGS sequence"/>
</dbReference>
<name>A0A067RG42_ZOONE</name>
<protein>
    <submittedName>
        <fullName evidence="1">Uncharacterized protein</fullName>
    </submittedName>
</protein>
<proteinExistence type="predicted"/>
<gene>
    <name evidence="1" type="ORF">L798_07811</name>
</gene>
<dbReference type="InParanoid" id="A0A067RG42"/>
<dbReference type="AlphaFoldDB" id="A0A067RG42"/>
<accession>A0A067RG42</accession>
<evidence type="ECO:0000313" key="1">
    <source>
        <dbReference type="EMBL" id="KDR18019.1"/>
    </source>
</evidence>
<dbReference type="EMBL" id="KK852705">
    <property type="protein sequence ID" value="KDR18019.1"/>
    <property type="molecule type" value="Genomic_DNA"/>
</dbReference>